<sequence>MMQSLTNHVVVPVADEEDARATATVLDQYQFDRVTVVHIIEKGEGVPDKLALEQAESRAADAFDMFQEAIPEAEDEITYSRDVVSAIINTAEELEASSIAFRPRGGNRLVQFLSGDKALRLITESDRPVIALREEKR</sequence>
<name>A0A1N7GST4_9EURY</name>
<evidence type="ECO:0000313" key="3">
    <source>
        <dbReference type="Proteomes" id="UP000185936"/>
    </source>
</evidence>
<dbReference type="Pfam" id="PF00582">
    <property type="entry name" value="Usp"/>
    <property type="match status" value="1"/>
</dbReference>
<reference evidence="3" key="1">
    <citation type="submission" date="2017-01" db="EMBL/GenBank/DDBJ databases">
        <authorList>
            <person name="Varghese N."/>
            <person name="Submissions S."/>
        </authorList>
    </citation>
    <scope>NUCLEOTIDE SEQUENCE [LARGE SCALE GENOMIC DNA]</scope>
    <source>
        <strain evidence="3">type strain: HArc-</strain>
    </source>
</reference>
<accession>A0A1N7GST4</accession>
<dbReference type="RefSeq" id="WP_076610421.1">
    <property type="nucleotide sequence ID" value="NZ_FTNR01000015.1"/>
</dbReference>
<dbReference type="OrthoDB" id="202478at2157"/>
<evidence type="ECO:0000259" key="1">
    <source>
        <dbReference type="Pfam" id="PF00582"/>
    </source>
</evidence>
<dbReference type="Gene3D" id="3.40.50.620">
    <property type="entry name" value="HUPs"/>
    <property type="match status" value="1"/>
</dbReference>
<dbReference type="SUPFAM" id="SSF52402">
    <property type="entry name" value="Adenine nucleotide alpha hydrolases-like"/>
    <property type="match status" value="1"/>
</dbReference>
<proteinExistence type="predicted"/>
<dbReference type="Proteomes" id="UP000185936">
    <property type="component" value="Unassembled WGS sequence"/>
</dbReference>
<dbReference type="InterPro" id="IPR006016">
    <property type="entry name" value="UspA"/>
</dbReference>
<feature type="domain" description="UspA" evidence="1">
    <location>
        <begin position="7"/>
        <end position="133"/>
    </location>
</feature>
<evidence type="ECO:0000313" key="2">
    <source>
        <dbReference type="EMBL" id="SIS15657.1"/>
    </source>
</evidence>
<dbReference type="STRING" id="308853.SAMN05421752_11523"/>
<keyword evidence="3" id="KW-1185">Reference proteome</keyword>
<dbReference type="InterPro" id="IPR014729">
    <property type="entry name" value="Rossmann-like_a/b/a_fold"/>
</dbReference>
<organism evidence="2 3">
    <name type="scientific">Natronorubrum thiooxidans</name>
    <dbReference type="NCBI Taxonomy" id="308853"/>
    <lineage>
        <taxon>Archaea</taxon>
        <taxon>Methanobacteriati</taxon>
        <taxon>Methanobacteriota</taxon>
        <taxon>Stenosarchaea group</taxon>
        <taxon>Halobacteria</taxon>
        <taxon>Halobacteriales</taxon>
        <taxon>Natrialbaceae</taxon>
        <taxon>Natronorubrum</taxon>
    </lineage>
</organism>
<protein>
    <submittedName>
        <fullName evidence="2">Universal stress protein family protein</fullName>
    </submittedName>
</protein>
<dbReference type="EMBL" id="FTNR01000015">
    <property type="protein sequence ID" value="SIS15657.1"/>
    <property type="molecule type" value="Genomic_DNA"/>
</dbReference>
<gene>
    <name evidence="2" type="ORF">SAMN05421752_11523</name>
</gene>
<dbReference type="AlphaFoldDB" id="A0A1N7GST4"/>